<proteinExistence type="predicted"/>
<dbReference type="EMBL" id="KB705622">
    <property type="protein sequence ID" value="EMR71587.1"/>
    <property type="molecule type" value="Genomic_DNA"/>
</dbReference>
<dbReference type="PANTHER" id="PTHR37017:SF11">
    <property type="entry name" value="ESTERASE_LIPASE_THIOESTERASE DOMAIN-CONTAINING PROTEIN"/>
    <property type="match status" value="1"/>
</dbReference>
<evidence type="ECO:0000313" key="3">
    <source>
        <dbReference type="Proteomes" id="UP000012174"/>
    </source>
</evidence>
<dbReference type="Gene3D" id="3.40.50.1820">
    <property type="entry name" value="alpha/beta hydrolase"/>
    <property type="match status" value="1"/>
</dbReference>
<dbReference type="InterPro" id="IPR052897">
    <property type="entry name" value="Sec-Metab_Biosynth_Hydrolase"/>
</dbReference>
<dbReference type="CDD" id="cd02440">
    <property type="entry name" value="AdoMet_MTases"/>
    <property type="match status" value="1"/>
</dbReference>
<sequence>MHIHHGLFRSPGESKEEAQLNLINYLLEISRLPRGARVLDVGCGIGGTSRFLAREHGCEVTGITISGRQVEIAKKLTLEDTAKPLIVEGEGSESDLLSYGNGGAKGGIVRFLELDAEKMLEHFFSTEGNKDKEQEGSSSFNCVWISEALSHLPNKPLFFSSSFSVLASGSSSRLVIADWFRAPDLTPEQVAADIKSIEDGMLLPKLYTAEEYVQMAEDAGFKTLQAPIDISAEVAKTWEGWSSIPTSVSGDEERTLQIEDSTITSTRIDTFVHDGSPVKPTIVLLQGTFQLPEVYHKFAKIIESRGFPVVQPSYPSLTGQDEPDFTKKTLADDVRVVETAIGNLVDGEGKTVLVVMHSYGGLVGAEVVPEDLTLKSRRDRGLPGGVASLFYFAAFVMPMGQSVATAVGDSPNHDYWDGRFKMRDPLSTMYNDLPADEAAYWSDRVIPQSSAVKGTVMARCAYAYVPSTYVVCTGDNAVPPQVQEMFAQLAGAQVKKIDSGHSPMLSKPEELMALLGEAAAAP</sequence>
<dbReference type="Gene3D" id="3.40.50.150">
    <property type="entry name" value="Vaccinia Virus protein VP39"/>
    <property type="match status" value="1"/>
</dbReference>
<dbReference type="InterPro" id="IPR029058">
    <property type="entry name" value="AB_hydrolase_fold"/>
</dbReference>
<dbReference type="KEGG" id="ela:UCREL1_1372"/>
<keyword evidence="3" id="KW-1185">Reference proteome</keyword>
<name>M7T4R2_EUTLA</name>
<feature type="domain" description="AB hydrolase-1" evidence="1">
    <location>
        <begin position="282"/>
        <end position="512"/>
    </location>
</feature>
<dbReference type="GO" id="GO:0008168">
    <property type="term" value="F:methyltransferase activity"/>
    <property type="evidence" value="ECO:0007669"/>
    <property type="project" value="UniProtKB-KW"/>
</dbReference>
<dbReference type="eggNOG" id="KOG1269">
    <property type="taxonomic scope" value="Eukaryota"/>
</dbReference>
<accession>M7T4R2</accession>
<dbReference type="Proteomes" id="UP000012174">
    <property type="component" value="Unassembled WGS sequence"/>
</dbReference>
<dbReference type="OrthoDB" id="408373at2759"/>
<keyword evidence="2" id="KW-0808">Transferase</keyword>
<dbReference type="Pfam" id="PF12697">
    <property type="entry name" value="Abhydrolase_6"/>
    <property type="match status" value="1"/>
</dbReference>
<dbReference type="InterPro" id="IPR000073">
    <property type="entry name" value="AB_hydrolase_1"/>
</dbReference>
<evidence type="ECO:0000259" key="1">
    <source>
        <dbReference type="Pfam" id="PF12697"/>
    </source>
</evidence>
<dbReference type="HOGENOM" id="CLU_521781_0_0_1"/>
<protein>
    <submittedName>
        <fullName evidence="2">Putative methyltransferase domain-containing protein</fullName>
    </submittedName>
</protein>
<reference evidence="3" key="1">
    <citation type="journal article" date="2013" name="Genome Announc.">
        <title>Draft genome sequence of the grapevine dieback fungus Eutypa lata UCR-EL1.</title>
        <authorList>
            <person name="Blanco-Ulate B."/>
            <person name="Rolshausen P.E."/>
            <person name="Cantu D."/>
        </authorList>
    </citation>
    <scope>NUCLEOTIDE SEQUENCE [LARGE SCALE GENOMIC DNA]</scope>
    <source>
        <strain evidence="3">UCR-EL1</strain>
    </source>
</reference>
<gene>
    <name evidence="2" type="ORF">UCREL1_1372</name>
</gene>
<dbReference type="GO" id="GO:0032259">
    <property type="term" value="P:methylation"/>
    <property type="evidence" value="ECO:0007669"/>
    <property type="project" value="UniProtKB-KW"/>
</dbReference>
<dbReference type="SUPFAM" id="SSF53335">
    <property type="entry name" value="S-adenosyl-L-methionine-dependent methyltransferases"/>
    <property type="match status" value="1"/>
</dbReference>
<evidence type="ECO:0000313" key="2">
    <source>
        <dbReference type="EMBL" id="EMR71587.1"/>
    </source>
</evidence>
<dbReference type="SUPFAM" id="SSF53474">
    <property type="entry name" value="alpha/beta-Hydrolases"/>
    <property type="match status" value="1"/>
</dbReference>
<organism evidence="2 3">
    <name type="scientific">Eutypa lata (strain UCR-EL1)</name>
    <name type="common">Grapevine dieback disease fungus</name>
    <name type="synonym">Eutypa armeniacae</name>
    <dbReference type="NCBI Taxonomy" id="1287681"/>
    <lineage>
        <taxon>Eukaryota</taxon>
        <taxon>Fungi</taxon>
        <taxon>Dikarya</taxon>
        <taxon>Ascomycota</taxon>
        <taxon>Pezizomycotina</taxon>
        <taxon>Sordariomycetes</taxon>
        <taxon>Xylariomycetidae</taxon>
        <taxon>Xylariales</taxon>
        <taxon>Diatrypaceae</taxon>
        <taxon>Eutypa</taxon>
    </lineage>
</organism>
<dbReference type="AlphaFoldDB" id="M7T4R2"/>
<dbReference type="Pfam" id="PF13489">
    <property type="entry name" value="Methyltransf_23"/>
    <property type="match status" value="1"/>
</dbReference>
<dbReference type="InterPro" id="IPR029063">
    <property type="entry name" value="SAM-dependent_MTases_sf"/>
</dbReference>
<dbReference type="PANTHER" id="PTHR37017">
    <property type="entry name" value="AB HYDROLASE-1 DOMAIN-CONTAINING PROTEIN-RELATED"/>
    <property type="match status" value="1"/>
</dbReference>
<keyword evidence="2" id="KW-0489">Methyltransferase</keyword>